<accession>A0A2N5N0T1</accession>
<name>A0A2N5N0T1_9BACL</name>
<keyword evidence="2" id="KW-1185">Reference proteome</keyword>
<dbReference type="Proteomes" id="UP000234789">
    <property type="component" value="Unassembled WGS sequence"/>
</dbReference>
<gene>
    <name evidence="1" type="ORF">B8V81_2371</name>
</gene>
<dbReference type="PANTHER" id="PTHR38733">
    <property type="entry name" value="PROTEIN MCRC"/>
    <property type="match status" value="1"/>
</dbReference>
<evidence type="ECO:0000313" key="1">
    <source>
        <dbReference type="EMBL" id="PLT43940.1"/>
    </source>
</evidence>
<dbReference type="Pfam" id="PF10117">
    <property type="entry name" value="McrBC"/>
    <property type="match status" value="1"/>
</dbReference>
<protein>
    <submittedName>
        <fullName evidence="1">McrBC 5-methylcytosine restriction system component</fullName>
    </submittedName>
</protein>
<dbReference type="EMBL" id="NFEZ01000004">
    <property type="protein sequence ID" value="PLT43940.1"/>
    <property type="molecule type" value="Genomic_DNA"/>
</dbReference>
<proteinExistence type="predicted"/>
<evidence type="ECO:0000313" key="2">
    <source>
        <dbReference type="Proteomes" id="UP000234789"/>
    </source>
</evidence>
<dbReference type="InterPro" id="IPR019292">
    <property type="entry name" value="McrC"/>
</dbReference>
<organism evidence="1 2">
    <name type="scientific">Paenibacillus pasadenensis</name>
    <dbReference type="NCBI Taxonomy" id="217090"/>
    <lineage>
        <taxon>Bacteria</taxon>
        <taxon>Bacillati</taxon>
        <taxon>Bacillota</taxon>
        <taxon>Bacilli</taxon>
        <taxon>Bacillales</taxon>
        <taxon>Paenibacillaceae</taxon>
        <taxon>Paenibacillus</taxon>
    </lineage>
</organism>
<dbReference type="AlphaFoldDB" id="A0A2N5N0T1"/>
<reference evidence="1 2" key="1">
    <citation type="submission" date="2017-05" db="EMBL/GenBank/DDBJ databases">
        <title>Functional genome analysis of Paenibacillus pasadenensis strain R16: insights on endophytic life style and antifungal activity.</title>
        <authorList>
            <person name="Passera A."/>
            <person name="Marcolungo L."/>
            <person name="Casati P."/>
            <person name="Brasca M."/>
            <person name="Quaglino F."/>
            <person name="Delledonne M."/>
        </authorList>
    </citation>
    <scope>NUCLEOTIDE SEQUENCE [LARGE SCALE GENOMIC DNA]</scope>
    <source>
        <strain evidence="1 2">R16</strain>
    </source>
</reference>
<dbReference type="PANTHER" id="PTHR38733:SF1">
    <property type="entry name" value="TYPE IV METHYL-DIRECTED RESTRICTION ENZYME ECOKMCRBC"/>
    <property type="match status" value="1"/>
</dbReference>
<comment type="caution">
    <text evidence="1">The sequence shown here is derived from an EMBL/GenBank/DDBJ whole genome shotgun (WGS) entry which is preliminary data.</text>
</comment>
<sequence>MFTIQEHGRLCKHPDGAEYGYTVLTEEQFDPLERWVLKEALDVAGLSSRRGIGKVITAKNYVGVLMLQDGTQIEILPKLYGQSVTASETVVKDIFLQMLQMVRDIPSKRFSSTGLDSRKFPILELFMRMFIDEAALLVKRGLKSDYRQHQSNEHYYKGKLDVSQQIKHNVAYRERFFIAYDELTIDRPENRLIKATIERLRKIATNAEVQKKLSVLLEAFDLIDTPVDLDLDWERVSLDRGMQEYEPILSWCRLFLSDRSFTPFKGGGVAYALLFPMEKLYERYMARLLQKNLAGLDIRIRLQDGKHHLFQSPAKFQLRPDIVLEGRSGTVIVDTKWKLLSVGGNYGIAQSDMYQAYAYAKKYDARQVVLLYPWVPNVQDAREPLVYESGDGVVVRVELVNLTMGSRCTDELARELREIVSQSNANQDIIFL</sequence>
<dbReference type="RefSeq" id="WP_180968434.1">
    <property type="nucleotide sequence ID" value="NZ_NFEZ01000004.1"/>
</dbReference>